<dbReference type="RefSeq" id="WP_089373037.1">
    <property type="nucleotide sequence ID" value="NZ_BMEP01000004.1"/>
</dbReference>
<dbReference type="SFLD" id="SFLDS00029">
    <property type="entry name" value="Radical_SAM"/>
    <property type="match status" value="1"/>
</dbReference>
<proteinExistence type="predicted"/>
<keyword evidence="4" id="KW-0949">S-adenosyl-L-methionine</keyword>
<accession>A0A239C0E3</accession>
<dbReference type="EMBL" id="FZNY01000007">
    <property type="protein sequence ID" value="SNS13118.1"/>
    <property type="molecule type" value="Genomic_DNA"/>
</dbReference>
<sequence length="506" mass="58449">MKNKVLIFNPRSANQKHRIPNSILQVGAAIYGIFDFAFVDGNLENDPWQKIAAYFQTGEYKYFCSTVMPGPQLRQAIPFTRKIKEEFPDTITIWGGYFASNQYKVSIEAPYVDFIVNGPGDVTFPELLKTLESGNLEELPNIMNLIYQEENGTITRTKKEKLLDQDTLPQLPYTHLNSFYDLENYLSRTFLGSKTFSYHSSLGCPFTCSFCAVVPIYEGRWKAKSAQTVYNDVKYFKDNYGIDAIEFHDNNFFTSRKRVVAFSELIKDDGITWWGEGRIDTINKYKDEDLKLMKEAGCKMIFLGAETGNDEILKQMNKGGTQTGQGIKDFAARLYPIGIIPEFSFVLGMPADTPEQVMAQIEWDINFIKEIKEINPDAEIIIYLYSPVATEGSELYEQIQKAGFSFPKKLDDWLDPAWENFDLRKNPLTPWLTPKMVDRIMNFETVLNGYYPTASDFRIKGAKKKLLRTVSKIRYKTGIYKYPYEIKALHKIWKYRQPEEQGFYSE</sequence>
<dbReference type="InterPro" id="IPR023404">
    <property type="entry name" value="rSAM_horseshoe"/>
</dbReference>
<protein>
    <submittedName>
        <fullName evidence="10">Radical SAM superfamily enzyme YgiQ, UPF0313 family</fullName>
    </submittedName>
</protein>
<evidence type="ECO:0000256" key="1">
    <source>
        <dbReference type="ARBA" id="ARBA00001966"/>
    </source>
</evidence>
<dbReference type="PANTHER" id="PTHR43409:SF7">
    <property type="entry name" value="BLL1977 PROTEIN"/>
    <property type="match status" value="1"/>
</dbReference>
<evidence type="ECO:0000313" key="10">
    <source>
        <dbReference type="EMBL" id="SNS13118.1"/>
    </source>
</evidence>
<keyword evidence="6" id="KW-0408">Iron</keyword>
<dbReference type="InterPro" id="IPR006638">
    <property type="entry name" value="Elp3/MiaA/NifB-like_rSAM"/>
</dbReference>
<keyword evidence="7" id="KW-0411">Iron-sulfur</keyword>
<feature type="domain" description="B12-binding" evidence="8">
    <location>
        <begin position="4"/>
        <end position="138"/>
    </location>
</feature>
<dbReference type="AlphaFoldDB" id="A0A239C0E3"/>
<dbReference type="GO" id="GO:0031419">
    <property type="term" value="F:cobalamin binding"/>
    <property type="evidence" value="ECO:0007669"/>
    <property type="project" value="InterPro"/>
</dbReference>
<reference evidence="10 11" key="1">
    <citation type="submission" date="2017-06" db="EMBL/GenBank/DDBJ databases">
        <authorList>
            <person name="Kim H.J."/>
            <person name="Triplett B.A."/>
        </authorList>
    </citation>
    <scope>NUCLEOTIDE SEQUENCE [LARGE SCALE GENOMIC DNA]</scope>
    <source>
        <strain evidence="10 11">DSM 25597</strain>
    </source>
</reference>
<keyword evidence="5" id="KW-0479">Metal-binding</keyword>
<evidence type="ECO:0000256" key="7">
    <source>
        <dbReference type="ARBA" id="ARBA00023014"/>
    </source>
</evidence>
<dbReference type="Gene3D" id="3.40.50.280">
    <property type="entry name" value="Cobalamin-binding domain"/>
    <property type="match status" value="1"/>
</dbReference>
<dbReference type="PANTHER" id="PTHR43409">
    <property type="entry name" value="ANAEROBIC MAGNESIUM-PROTOPORPHYRIN IX MONOMETHYL ESTER CYCLASE-RELATED"/>
    <property type="match status" value="1"/>
</dbReference>
<evidence type="ECO:0000313" key="11">
    <source>
        <dbReference type="Proteomes" id="UP000198379"/>
    </source>
</evidence>
<dbReference type="InterPro" id="IPR006158">
    <property type="entry name" value="Cobalamin-bd"/>
</dbReference>
<gene>
    <name evidence="10" type="ORF">SAMN06265376_10732</name>
</gene>
<dbReference type="PROSITE" id="PS51918">
    <property type="entry name" value="RADICAL_SAM"/>
    <property type="match status" value="1"/>
</dbReference>
<comment type="cofactor">
    <cofactor evidence="1">
        <name>[4Fe-4S] cluster</name>
        <dbReference type="ChEBI" id="CHEBI:49883"/>
    </cofactor>
</comment>
<dbReference type="InterPro" id="IPR058240">
    <property type="entry name" value="rSAM_sf"/>
</dbReference>
<evidence type="ECO:0000256" key="3">
    <source>
        <dbReference type="ARBA" id="ARBA00022679"/>
    </source>
</evidence>
<keyword evidence="3" id="KW-0808">Transferase</keyword>
<dbReference type="Pfam" id="PF04055">
    <property type="entry name" value="Radical_SAM"/>
    <property type="match status" value="1"/>
</dbReference>
<dbReference type="InterPro" id="IPR034466">
    <property type="entry name" value="Methyltransferase_Class_B"/>
</dbReference>
<organism evidence="10 11">
    <name type="scientific">Dokdonia pacifica</name>
    <dbReference type="NCBI Taxonomy" id="1627892"/>
    <lineage>
        <taxon>Bacteria</taxon>
        <taxon>Pseudomonadati</taxon>
        <taxon>Bacteroidota</taxon>
        <taxon>Flavobacteriia</taxon>
        <taxon>Flavobacteriales</taxon>
        <taxon>Flavobacteriaceae</taxon>
        <taxon>Dokdonia</taxon>
    </lineage>
</organism>
<name>A0A239C0E3_9FLAO</name>
<feature type="domain" description="Radical SAM core" evidence="9">
    <location>
        <begin position="190"/>
        <end position="424"/>
    </location>
</feature>
<dbReference type="SFLD" id="SFLDG01123">
    <property type="entry name" value="methyltransferase_(Class_B)"/>
    <property type="match status" value="1"/>
</dbReference>
<dbReference type="SUPFAM" id="SSF102114">
    <property type="entry name" value="Radical SAM enzymes"/>
    <property type="match status" value="1"/>
</dbReference>
<dbReference type="GO" id="GO:0051539">
    <property type="term" value="F:4 iron, 4 sulfur cluster binding"/>
    <property type="evidence" value="ECO:0007669"/>
    <property type="project" value="UniProtKB-KW"/>
</dbReference>
<dbReference type="GO" id="GO:0003824">
    <property type="term" value="F:catalytic activity"/>
    <property type="evidence" value="ECO:0007669"/>
    <property type="project" value="InterPro"/>
</dbReference>
<keyword evidence="11" id="KW-1185">Reference proteome</keyword>
<evidence type="ECO:0000256" key="5">
    <source>
        <dbReference type="ARBA" id="ARBA00022723"/>
    </source>
</evidence>
<dbReference type="SMART" id="SM00729">
    <property type="entry name" value="Elp3"/>
    <property type="match status" value="1"/>
</dbReference>
<evidence type="ECO:0000259" key="9">
    <source>
        <dbReference type="PROSITE" id="PS51918"/>
    </source>
</evidence>
<dbReference type="PROSITE" id="PS51332">
    <property type="entry name" value="B12_BINDING"/>
    <property type="match status" value="1"/>
</dbReference>
<dbReference type="SFLD" id="SFLDG01082">
    <property type="entry name" value="B12-binding_domain_containing"/>
    <property type="match status" value="1"/>
</dbReference>
<dbReference type="Gene3D" id="3.80.30.20">
    <property type="entry name" value="tm_1862 like domain"/>
    <property type="match status" value="1"/>
</dbReference>
<dbReference type="InterPro" id="IPR051198">
    <property type="entry name" value="BchE-like"/>
</dbReference>
<evidence type="ECO:0000256" key="4">
    <source>
        <dbReference type="ARBA" id="ARBA00022691"/>
    </source>
</evidence>
<dbReference type="Proteomes" id="UP000198379">
    <property type="component" value="Unassembled WGS sequence"/>
</dbReference>
<dbReference type="GO" id="GO:0046872">
    <property type="term" value="F:metal ion binding"/>
    <property type="evidence" value="ECO:0007669"/>
    <property type="project" value="UniProtKB-KW"/>
</dbReference>
<keyword evidence="2" id="KW-0489">Methyltransferase</keyword>
<evidence type="ECO:0000256" key="6">
    <source>
        <dbReference type="ARBA" id="ARBA00023004"/>
    </source>
</evidence>
<dbReference type="InterPro" id="IPR007197">
    <property type="entry name" value="rSAM"/>
</dbReference>
<evidence type="ECO:0000256" key="2">
    <source>
        <dbReference type="ARBA" id="ARBA00022603"/>
    </source>
</evidence>
<evidence type="ECO:0000259" key="8">
    <source>
        <dbReference type="PROSITE" id="PS51332"/>
    </source>
</evidence>
<dbReference type="OrthoDB" id="9801424at2"/>